<dbReference type="PANTHER" id="PTHR33157:SF12">
    <property type="entry name" value="TRANSPOSASE TNP1_EN_SPM-LIKE DOMAIN-CONTAINING PROTEIN"/>
    <property type="match status" value="1"/>
</dbReference>
<reference evidence="2" key="1">
    <citation type="submission" date="2023-07" db="EMBL/GenBank/DDBJ databases">
        <title>A chromosome-level genome assembly of Lolium multiflorum.</title>
        <authorList>
            <person name="Chen Y."/>
            <person name="Copetti D."/>
            <person name="Kolliker R."/>
            <person name="Studer B."/>
        </authorList>
    </citation>
    <scope>NUCLEOTIDE SEQUENCE</scope>
    <source>
        <strain evidence="2">02402/16</strain>
        <tissue evidence="2">Leaf</tissue>
    </source>
</reference>
<dbReference type="AlphaFoldDB" id="A0AAD8RX37"/>
<evidence type="ECO:0000313" key="2">
    <source>
        <dbReference type="EMBL" id="KAK1631481.1"/>
    </source>
</evidence>
<sequence>MSMRHRHYPDPEEEHVLETPRHDEPSGCLVTSSKERKGGRGPNVLMPPVPEKDRAVITPLNKDAWIMDPMKKNVSSTITCLLKAYYPGVYRPLDEHGRQVPEKDAVVIAHYHSYPVVTRKTILAEFLKRFKFAAGREDECALLFDRKAVERFSQALSHEKFQAKRSLVKSMKEKHAANKSQQISDGILDEHTDASRSQGIVLSHPDDNVADDFDGDDPQLWKEFPPSWIEKKWWGKLCDLWSDENVKKVSAQNSKNRKEGGGVHHTCGSRSVAVHKEAMKIENGGEDVDDLEVFARTHRHEKGKGKYANKKAEKLVDEFNNCVKESGNTQVDKHQVWVQLTRGRKRGRYYGLPGIIDKDHAHRSSTPVLTNGTQPMYTQQQVQDIVSQAVTSAVREVREELGTRIQSLERIVDKPNTESHSDVLEEPQSSAVPEFLQALTMDGFNTHEDQRPQSERSQENDDPWDF</sequence>
<name>A0AAD8RX37_LOLMU</name>
<evidence type="ECO:0000256" key="1">
    <source>
        <dbReference type="SAM" id="MobiDB-lite"/>
    </source>
</evidence>
<feature type="compositionally biased region" description="Basic and acidic residues" evidence="1">
    <location>
        <begin position="445"/>
        <end position="459"/>
    </location>
</feature>
<evidence type="ECO:0000313" key="3">
    <source>
        <dbReference type="Proteomes" id="UP001231189"/>
    </source>
</evidence>
<dbReference type="EMBL" id="JAUUTY010000005">
    <property type="protein sequence ID" value="KAK1631481.1"/>
    <property type="molecule type" value="Genomic_DNA"/>
</dbReference>
<gene>
    <name evidence="2" type="ORF">QYE76_005796</name>
</gene>
<dbReference type="Pfam" id="PF03004">
    <property type="entry name" value="Transposase_24"/>
    <property type="match status" value="1"/>
</dbReference>
<comment type="caution">
    <text evidence="2">The sequence shown here is derived from an EMBL/GenBank/DDBJ whole genome shotgun (WGS) entry which is preliminary data.</text>
</comment>
<keyword evidence="3" id="KW-1185">Reference proteome</keyword>
<dbReference type="PANTHER" id="PTHR33157">
    <property type="entry name" value="AUTONOMOUS TRANSPOSABLE ELEMENT EN-1 MOSAIC PROTEIN-RELATED"/>
    <property type="match status" value="1"/>
</dbReference>
<accession>A0AAD8RX37</accession>
<proteinExistence type="predicted"/>
<feature type="compositionally biased region" description="Basic and acidic residues" evidence="1">
    <location>
        <begin position="412"/>
        <end position="423"/>
    </location>
</feature>
<protein>
    <submittedName>
        <fullName evidence="2">Uncharacterized protein</fullName>
    </submittedName>
</protein>
<organism evidence="2 3">
    <name type="scientific">Lolium multiflorum</name>
    <name type="common">Italian ryegrass</name>
    <name type="synonym">Lolium perenne subsp. multiflorum</name>
    <dbReference type="NCBI Taxonomy" id="4521"/>
    <lineage>
        <taxon>Eukaryota</taxon>
        <taxon>Viridiplantae</taxon>
        <taxon>Streptophyta</taxon>
        <taxon>Embryophyta</taxon>
        <taxon>Tracheophyta</taxon>
        <taxon>Spermatophyta</taxon>
        <taxon>Magnoliopsida</taxon>
        <taxon>Liliopsida</taxon>
        <taxon>Poales</taxon>
        <taxon>Poaceae</taxon>
        <taxon>BOP clade</taxon>
        <taxon>Pooideae</taxon>
        <taxon>Poodae</taxon>
        <taxon>Poeae</taxon>
        <taxon>Poeae Chloroplast Group 2 (Poeae type)</taxon>
        <taxon>Loliodinae</taxon>
        <taxon>Loliinae</taxon>
        <taxon>Lolium</taxon>
    </lineage>
</organism>
<dbReference type="GO" id="GO:0032196">
    <property type="term" value="P:transposition"/>
    <property type="evidence" value="ECO:0007669"/>
    <property type="project" value="InterPro"/>
</dbReference>
<dbReference type="InterPro" id="IPR039266">
    <property type="entry name" value="EN-1/SPM"/>
</dbReference>
<dbReference type="Proteomes" id="UP001231189">
    <property type="component" value="Unassembled WGS sequence"/>
</dbReference>
<feature type="compositionally biased region" description="Basic and acidic residues" evidence="1">
    <location>
        <begin position="8"/>
        <end position="25"/>
    </location>
</feature>
<dbReference type="InterPro" id="IPR004252">
    <property type="entry name" value="Probable_transposase_24"/>
</dbReference>
<feature type="region of interest" description="Disordered" evidence="1">
    <location>
        <begin position="1"/>
        <end position="50"/>
    </location>
</feature>
<feature type="region of interest" description="Disordered" evidence="1">
    <location>
        <begin position="412"/>
        <end position="466"/>
    </location>
</feature>